<dbReference type="OrthoDB" id="128554at2759"/>
<sequence>MRIHGQSVFDVFAKPIVEDGAKIRYDGFATFAQDDNRFTYILVDGATYVVENLGNATTSTATQTVRCLKSGTPFDSIISALNTVKGIPSSLVKDEAIYCPSGNLYETSTPFGGVDFTLCASAGLGFSAYGGDITMAVEYLDSPLHTITAPLLSDSSARCAAIASATSVSPIAMTLLSGDATCPSNEDC</sequence>
<comment type="caution">
    <text evidence="1">The sequence shown here is derived from an EMBL/GenBank/DDBJ whole genome shotgun (WGS) entry which is preliminary data.</text>
</comment>
<reference evidence="1" key="1">
    <citation type="submission" date="2023-04" db="EMBL/GenBank/DDBJ databases">
        <title>Phytophthora fragariaefolia NBRC 109709.</title>
        <authorList>
            <person name="Ichikawa N."/>
            <person name="Sato H."/>
            <person name="Tonouchi N."/>
        </authorList>
    </citation>
    <scope>NUCLEOTIDE SEQUENCE</scope>
    <source>
        <strain evidence="1">NBRC 109709</strain>
    </source>
</reference>
<evidence type="ECO:0000313" key="2">
    <source>
        <dbReference type="Proteomes" id="UP001165121"/>
    </source>
</evidence>
<name>A0A9W6U334_9STRA</name>
<dbReference type="PANTHER" id="PTHR22538">
    <property type="entry name" value="CILIA- AND FLAGELLA-ASSOCIATED PROTEIN 74"/>
    <property type="match status" value="1"/>
</dbReference>
<accession>A0A9W6U334</accession>
<proteinExistence type="predicted"/>
<organism evidence="1 2">
    <name type="scientific">Phytophthora fragariaefolia</name>
    <dbReference type="NCBI Taxonomy" id="1490495"/>
    <lineage>
        <taxon>Eukaryota</taxon>
        <taxon>Sar</taxon>
        <taxon>Stramenopiles</taxon>
        <taxon>Oomycota</taxon>
        <taxon>Peronosporomycetes</taxon>
        <taxon>Peronosporales</taxon>
        <taxon>Peronosporaceae</taxon>
        <taxon>Phytophthora</taxon>
    </lineage>
</organism>
<dbReference type="PANTHER" id="PTHR22538:SF1">
    <property type="entry name" value="VWFD DOMAIN-CONTAINING PROTEIN"/>
    <property type="match status" value="1"/>
</dbReference>
<dbReference type="AlphaFoldDB" id="A0A9W6U334"/>
<evidence type="ECO:0000313" key="1">
    <source>
        <dbReference type="EMBL" id="GMF24212.1"/>
    </source>
</evidence>
<protein>
    <submittedName>
        <fullName evidence="1">Unnamed protein product</fullName>
    </submittedName>
</protein>
<gene>
    <name evidence="1" type="ORF">Pfra01_000402400</name>
</gene>
<dbReference type="Proteomes" id="UP001165121">
    <property type="component" value="Unassembled WGS sequence"/>
</dbReference>
<keyword evidence="2" id="KW-1185">Reference proteome</keyword>
<dbReference type="EMBL" id="BSXT01000314">
    <property type="protein sequence ID" value="GMF24212.1"/>
    <property type="molecule type" value="Genomic_DNA"/>
</dbReference>